<keyword evidence="4" id="KW-1185">Reference proteome</keyword>
<feature type="region of interest" description="Disordered" evidence="1">
    <location>
        <begin position="120"/>
        <end position="165"/>
    </location>
</feature>
<feature type="compositionally biased region" description="Basic and acidic residues" evidence="1">
    <location>
        <begin position="155"/>
        <end position="165"/>
    </location>
</feature>
<dbReference type="OMA" id="YHLARSH"/>
<accession>A0A1R3G1S5</accession>
<feature type="domain" description="DUF632" evidence="2">
    <location>
        <begin position="226"/>
        <end position="540"/>
    </location>
</feature>
<name>A0A1R3G1S5_COCAP</name>
<reference evidence="3 4" key="1">
    <citation type="submission" date="2013-09" db="EMBL/GenBank/DDBJ databases">
        <title>Corchorus capsularis genome sequencing.</title>
        <authorList>
            <person name="Alam M."/>
            <person name="Haque M.S."/>
            <person name="Islam M.S."/>
            <person name="Emdad E.M."/>
            <person name="Islam M.M."/>
            <person name="Ahmed B."/>
            <person name="Halim A."/>
            <person name="Hossen Q.M.M."/>
            <person name="Hossain M.Z."/>
            <person name="Ahmed R."/>
            <person name="Khan M.M."/>
            <person name="Islam R."/>
            <person name="Rashid M.M."/>
            <person name="Khan S.A."/>
            <person name="Rahman M.S."/>
            <person name="Alam M."/>
        </authorList>
    </citation>
    <scope>NUCLEOTIDE SEQUENCE [LARGE SCALE GENOMIC DNA]</scope>
    <source>
        <strain evidence="4">cv. CVL-1</strain>
        <tissue evidence="3">Whole seedling</tissue>
    </source>
</reference>
<sequence length="679" mass="78067">MGISVSKLRDNSSPLLRLYRERKESPLLRLCRERKELIEAAADCSGVNKLDDPYDEKATRVDPASSTSGLRNVSDVWDPLNPFKLIDDDMNYNFYSRNCYFSEFNSDEYYRELKRREGIPDLEDENMPSSVQEYSKGESSGTSGSSTSQTPMSQEKQKSDPITDEEHIGHGLDALALGIVVKDQNTGTATKDGETETETETDTDTDTDTETSSLSSLDDCDSKNINQIVKKIRDTFETAFNCGKEVAVFLEAGKLPPQQPMSAKLKAKLNDVASRVRVFGFTLFQSHQLAYKTMLGKIMNGDSEDMSRKFGDLSSTLEQLCAWEKKLYAEVMEEEKLRALYDKNYNQQKVLDHQGAEYSEIDQVHVSLGRVLSNINVAIRAVDATSRRIHNLRDEELLAQLRELIEGLIRMWDFMVKCHQKQFRIIIGTKAYAHMANADSRKRSKMKATLRLANKILNWSTRFRDYVNTQKNFMKFLNEWLLRCIYHQPEATSDGMLGFSPFSIGAPPIFTICSDWYYAINKISDSEVYEAIHKFSLSMHQLWEKQNEEKHVRKKAKQLSKEFDKQLRIFQEERGLHWHRDALLNRLDASEFDANGEEADEDDSVDDLVMMNKRLEEQKARHRAIVRQLNDAASNCLQVGLVPIFETLEKFCLENLKAYKQIRFLNKKDNMGVKFLLTN</sequence>
<evidence type="ECO:0000313" key="4">
    <source>
        <dbReference type="Proteomes" id="UP000188268"/>
    </source>
</evidence>
<organism evidence="3 4">
    <name type="scientific">Corchorus capsularis</name>
    <name type="common">Jute</name>
    <dbReference type="NCBI Taxonomy" id="210143"/>
    <lineage>
        <taxon>Eukaryota</taxon>
        <taxon>Viridiplantae</taxon>
        <taxon>Streptophyta</taxon>
        <taxon>Embryophyta</taxon>
        <taxon>Tracheophyta</taxon>
        <taxon>Spermatophyta</taxon>
        <taxon>Magnoliopsida</taxon>
        <taxon>eudicotyledons</taxon>
        <taxon>Gunneridae</taxon>
        <taxon>Pentapetalae</taxon>
        <taxon>rosids</taxon>
        <taxon>malvids</taxon>
        <taxon>Malvales</taxon>
        <taxon>Malvaceae</taxon>
        <taxon>Grewioideae</taxon>
        <taxon>Apeibeae</taxon>
        <taxon>Corchorus</taxon>
    </lineage>
</organism>
<dbReference type="Pfam" id="PF04782">
    <property type="entry name" value="DUF632"/>
    <property type="match status" value="1"/>
</dbReference>
<feature type="compositionally biased region" description="Low complexity" evidence="1">
    <location>
        <begin position="137"/>
        <end position="153"/>
    </location>
</feature>
<feature type="region of interest" description="Disordered" evidence="1">
    <location>
        <begin position="185"/>
        <end position="217"/>
    </location>
</feature>
<evidence type="ECO:0000313" key="3">
    <source>
        <dbReference type="EMBL" id="OMO52023.1"/>
    </source>
</evidence>
<dbReference type="PANTHER" id="PTHR21450">
    <property type="entry name" value="PROTEIN ALTERED PHOSPHATE STARVATION RESPONSE 1"/>
    <property type="match status" value="1"/>
</dbReference>
<dbReference type="Gramene" id="OMO52023">
    <property type="protein sequence ID" value="OMO52023"/>
    <property type="gene ID" value="CCACVL1_29415"/>
</dbReference>
<dbReference type="PANTHER" id="PTHR21450:SF43">
    <property type="entry name" value="DUF630 FAMILY PROTEIN"/>
    <property type="match status" value="1"/>
</dbReference>
<evidence type="ECO:0000259" key="2">
    <source>
        <dbReference type="Pfam" id="PF04782"/>
    </source>
</evidence>
<dbReference type="EMBL" id="AWWV01015620">
    <property type="protein sequence ID" value="OMO52023.1"/>
    <property type="molecule type" value="Genomic_DNA"/>
</dbReference>
<comment type="caution">
    <text evidence="3">The sequence shown here is derived from an EMBL/GenBank/DDBJ whole genome shotgun (WGS) entry which is preliminary data.</text>
</comment>
<dbReference type="STRING" id="210143.A0A1R3G1S5"/>
<gene>
    <name evidence="3" type="ORF">CCACVL1_29415</name>
</gene>
<protein>
    <recommendedName>
        <fullName evidence="2">DUF632 domain-containing protein</fullName>
    </recommendedName>
</protein>
<evidence type="ECO:0000256" key="1">
    <source>
        <dbReference type="SAM" id="MobiDB-lite"/>
    </source>
</evidence>
<feature type="compositionally biased region" description="Acidic residues" evidence="1">
    <location>
        <begin position="195"/>
        <end position="209"/>
    </location>
</feature>
<dbReference type="AlphaFoldDB" id="A0A1R3G1S5"/>
<dbReference type="InterPro" id="IPR006867">
    <property type="entry name" value="DUF632"/>
</dbReference>
<dbReference type="Proteomes" id="UP000188268">
    <property type="component" value="Unassembled WGS sequence"/>
</dbReference>
<dbReference type="OrthoDB" id="1925648at2759"/>
<proteinExistence type="predicted"/>